<gene>
    <name evidence="3" type="ORF">GCM10023323_70310</name>
</gene>
<feature type="domain" description="Resolvase/invertase-type recombinase catalytic" evidence="2">
    <location>
        <begin position="1"/>
        <end position="32"/>
    </location>
</feature>
<keyword evidence="4" id="KW-1185">Reference proteome</keyword>
<organism evidence="3 4">
    <name type="scientific">Streptomyces thinghirensis</name>
    <dbReference type="NCBI Taxonomy" id="551547"/>
    <lineage>
        <taxon>Bacteria</taxon>
        <taxon>Bacillati</taxon>
        <taxon>Actinomycetota</taxon>
        <taxon>Actinomycetes</taxon>
        <taxon>Kitasatosporales</taxon>
        <taxon>Streptomycetaceae</taxon>
        <taxon>Streptomyces</taxon>
    </lineage>
</organism>
<protein>
    <recommendedName>
        <fullName evidence="2">Resolvase/invertase-type recombinase catalytic domain-containing protein</fullName>
    </recommendedName>
</protein>
<reference evidence="4" key="1">
    <citation type="journal article" date="2019" name="Int. J. Syst. Evol. Microbiol.">
        <title>The Global Catalogue of Microorganisms (GCM) 10K type strain sequencing project: providing services to taxonomists for standard genome sequencing and annotation.</title>
        <authorList>
            <consortium name="The Broad Institute Genomics Platform"/>
            <consortium name="The Broad Institute Genome Sequencing Center for Infectious Disease"/>
            <person name="Wu L."/>
            <person name="Ma J."/>
        </authorList>
    </citation>
    <scope>NUCLEOTIDE SEQUENCE [LARGE SCALE GENOMIC DNA]</scope>
    <source>
        <strain evidence="4">JCM 18306</strain>
    </source>
</reference>
<dbReference type="PROSITE" id="PS51736">
    <property type="entry name" value="RECOMBINASES_3"/>
    <property type="match status" value="1"/>
</dbReference>
<name>A0ABP9TG38_9ACTN</name>
<comment type="caution">
    <text evidence="3">The sequence shown here is derived from an EMBL/GenBank/DDBJ whole genome shotgun (WGS) entry which is preliminary data.</text>
</comment>
<dbReference type="EMBL" id="BAABJR010000026">
    <property type="protein sequence ID" value="GAA5216602.1"/>
    <property type="molecule type" value="Genomic_DNA"/>
</dbReference>
<evidence type="ECO:0000313" key="4">
    <source>
        <dbReference type="Proteomes" id="UP001499878"/>
    </source>
</evidence>
<dbReference type="RefSeq" id="WP_345637552.1">
    <property type="nucleotide sequence ID" value="NZ_BAABJR010000026.1"/>
</dbReference>
<evidence type="ECO:0000256" key="1">
    <source>
        <dbReference type="SAM" id="MobiDB-lite"/>
    </source>
</evidence>
<feature type="region of interest" description="Disordered" evidence="1">
    <location>
        <begin position="27"/>
        <end position="46"/>
    </location>
</feature>
<accession>A0ABP9TG38</accession>
<dbReference type="Proteomes" id="UP001499878">
    <property type="component" value="Unassembled WGS sequence"/>
</dbReference>
<evidence type="ECO:0000259" key="2">
    <source>
        <dbReference type="PROSITE" id="PS51736"/>
    </source>
</evidence>
<proteinExistence type="predicted"/>
<sequence length="108" mass="11864">MAIARLAMFAQMEPIYMLERAASARAAKRARGLPTGRPAKFNATTRAGAAQRIKDGAIPEQVAADLVISGPRCTENYSNTATKPQSRTMYEKINRIATANWASTWHVR</sequence>
<evidence type="ECO:0000313" key="3">
    <source>
        <dbReference type="EMBL" id="GAA5216602.1"/>
    </source>
</evidence>
<dbReference type="InterPro" id="IPR006119">
    <property type="entry name" value="Resolv_N"/>
</dbReference>